<dbReference type="Pfam" id="PF07727">
    <property type="entry name" value="RVT_2"/>
    <property type="match status" value="1"/>
</dbReference>
<dbReference type="InterPro" id="IPR013103">
    <property type="entry name" value="RVT_2"/>
</dbReference>
<dbReference type="Proteomes" id="UP000288805">
    <property type="component" value="Unassembled WGS sequence"/>
</dbReference>
<dbReference type="PANTHER" id="PTHR11439:SF500">
    <property type="entry name" value="RNA-DIRECTED DNA POLYMERASE"/>
    <property type="match status" value="1"/>
</dbReference>
<accession>A0A438D4S9</accession>
<feature type="domain" description="Reverse transcriptase Ty1/copia-type" evidence="1">
    <location>
        <begin position="74"/>
        <end position="159"/>
    </location>
</feature>
<name>A0A438D4S9_VITVI</name>
<sequence>MADFSLLPLLAFRICLWKKTSKLQFFMFLSFPFALPWIPKNSPQSWIALLSQVINLMRILVQTLDEPNESINTRLVTLPQQPHHMVTRWVFKLKRNPNGSVSRYKARLVAKGYSQVLGFDFSETFNLVVKPTTIRVVCAVAVSQSWHLGPGLINSRFLFNSLVFLPLRSSSQEVHEFISRLSGLFSLKDLAGMGDPIDNVFEYRSVVGALQYLNGTTDLGIVLKPSETMNLVGFCDADWGSDVDDRRSSTKAEYRSLASLTSEMLWLQSLLSELQTKMTMVPIIWCDNISTVSLSANPVLHSRTKHMELDLYFVREKVMERKLVVNHVPIEDQVADVLTKPLSFRFFDKLRGKLTITSLDLKNGD</sequence>
<organism evidence="2 3">
    <name type="scientific">Vitis vinifera</name>
    <name type="common">Grape</name>
    <dbReference type="NCBI Taxonomy" id="29760"/>
    <lineage>
        <taxon>Eukaryota</taxon>
        <taxon>Viridiplantae</taxon>
        <taxon>Streptophyta</taxon>
        <taxon>Embryophyta</taxon>
        <taxon>Tracheophyta</taxon>
        <taxon>Spermatophyta</taxon>
        <taxon>Magnoliopsida</taxon>
        <taxon>eudicotyledons</taxon>
        <taxon>Gunneridae</taxon>
        <taxon>Pentapetalae</taxon>
        <taxon>rosids</taxon>
        <taxon>Vitales</taxon>
        <taxon>Vitaceae</taxon>
        <taxon>Viteae</taxon>
        <taxon>Vitis</taxon>
    </lineage>
</organism>
<evidence type="ECO:0000259" key="1">
    <source>
        <dbReference type="Pfam" id="PF07727"/>
    </source>
</evidence>
<dbReference type="PANTHER" id="PTHR11439">
    <property type="entry name" value="GAG-POL-RELATED RETROTRANSPOSON"/>
    <property type="match status" value="1"/>
</dbReference>
<proteinExistence type="predicted"/>
<dbReference type="EMBL" id="QGNW01001796">
    <property type="protein sequence ID" value="RVW30499.1"/>
    <property type="molecule type" value="Genomic_DNA"/>
</dbReference>
<comment type="caution">
    <text evidence="2">The sequence shown here is derived from an EMBL/GenBank/DDBJ whole genome shotgun (WGS) entry which is preliminary data.</text>
</comment>
<dbReference type="AlphaFoldDB" id="A0A438D4S9"/>
<reference evidence="2 3" key="1">
    <citation type="journal article" date="2018" name="PLoS Genet.">
        <title>Population sequencing reveals clonal diversity and ancestral inbreeding in the grapevine cultivar Chardonnay.</title>
        <authorList>
            <person name="Roach M.J."/>
            <person name="Johnson D.L."/>
            <person name="Bohlmann J."/>
            <person name="van Vuuren H.J."/>
            <person name="Jones S.J."/>
            <person name="Pretorius I.S."/>
            <person name="Schmidt S.A."/>
            <person name="Borneman A.R."/>
        </authorList>
    </citation>
    <scope>NUCLEOTIDE SEQUENCE [LARGE SCALE GENOMIC DNA]</scope>
    <source>
        <strain evidence="3">cv. Chardonnay</strain>
        <tissue evidence="2">Leaf</tissue>
    </source>
</reference>
<evidence type="ECO:0000313" key="3">
    <source>
        <dbReference type="Proteomes" id="UP000288805"/>
    </source>
</evidence>
<evidence type="ECO:0000313" key="2">
    <source>
        <dbReference type="EMBL" id="RVW30499.1"/>
    </source>
</evidence>
<protein>
    <submittedName>
        <fullName evidence="2">Retrovirus-related Pol polyprotein from transposon RE1</fullName>
    </submittedName>
</protein>
<gene>
    <name evidence="2" type="primary">RE1_1607</name>
    <name evidence="2" type="ORF">CK203_098847</name>
</gene>
<dbReference type="CDD" id="cd09272">
    <property type="entry name" value="RNase_HI_RT_Ty1"/>
    <property type="match status" value="1"/>
</dbReference>